<evidence type="ECO:0000313" key="2">
    <source>
        <dbReference type="Proteomes" id="UP000278437"/>
    </source>
</evidence>
<gene>
    <name evidence="1" type="ORF">STH12_00999</name>
</gene>
<sequence length="68" mass="8118">MNDMKTISGLKLKRHRELIGYIMQHNRCDQQCAETWADKNLPNWRSAKAPKAKVRYVKINEKEWDDES</sequence>
<organism evidence="1 2">
    <name type="scientific">Shewanella khirikhana</name>
    <dbReference type="NCBI Taxonomy" id="1965282"/>
    <lineage>
        <taxon>Bacteria</taxon>
        <taxon>Pseudomonadati</taxon>
        <taxon>Pseudomonadota</taxon>
        <taxon>Gammaproteobacteria</taxon>
        <taxon>Alteromonadales</taxon>
        <taxon>Shewanellaceae</taxon>
        <taxon>Shewanella</taxon>
    </lineage>
</organism>
<protein>
    <submittedName>
        <fullName evidence="1">Uncharacterized protein</fullName>
    </submittedName>
</protein>
<proteinExistence type="predicted"/>
<dbReference type="Proteomes" id="UP000278437">
    <property type="component" value="Chromosome"/>
</dbReference>
<evidence type="ECO:0000313" key="1">
    <source>
        <dbReference type="EMBL" id="AZQ10135.1"/>
    </source>
</evidence>
<name>A0ABM7DA95_9GAMM</name>
<accession>A0ABM7DA95</accession>
<reference evidence="2" key="1">
    <citation type="submission" date="2017-03" db="EMBL/GenBank/DDBJ databases">
        <title>Full genome sequence of a non-lethal Shewanella isolate that potentiates virulence of Vibio parahaemolyticus causing acute hepatopancreatic necrosis disease (AHPND) in shrimp.</title>
        <authorList>
            <person name="Prachumwat A."/>
            <person name="Sritunyalucksana K."/>
        </authorList>
    </citation>
    <scope>NUCLEOTIDE SEQUENCE [LARGE SCALE GENOMIC DNA]</scope>
    <source>
        <strain evidence="2">TH2012</strain>
    </source>
</reference>
<dbReference type="EMBL" id="CP020373">
    <property type="protein sequence ID" value="AZQ10135.1"/>
    <property type="molecule type" value="Genomic_DNA"/>
</dbReference>
<keyword evidence="2" id="KW-1185">Reference proteome</keyword>